<dbReference type="OrthoDB" id="10570779at2759"/>
<dbReference type="EMBL" id="CAMXCT010002613">
    <property type="protein sequence ID" value="CAI3999322.1"/>
    <property type="molecule type" value="Genomic_DNA"/>
</dbReference>
<gene>
    <name evidence="4" type="ORF">C1SCF055_LOCUS25538</name>
</gene>
<proteinExistence type="predicted"/>
<evidence type="ECO:0000313" key="4">
    <source>
        <dbReference type="EMBL" id="CAI3999322.1"/>
    </source>
</evidence>
<dbReference type="AlphaFoldDB" id="A0A9P1G6R1"/>
<accession>A0A9P1G6R1</accession>
<protein>
    <recommendedName>
        <fullName evidence="3">EF-hand domain-containing protein</fullName>
    </recommendedName>
</protein>
<dbReference type="PROSITE" id="PS50222">
    <property type="entry name" value="EF_HAND_2"/>
    <property type="match status" value="1"/>
</dbReference>
<dbReference type="EMBL" id="CAMXCT030002613">
    <property type="protein sequence ID" value="CAL4786634.1"/>
    <property type="molecule type" value="Genomic_DNA"/>
</dbReference>
<keyword evidence="6" id="KW-1185">Reference proteome</keyword>
<comment type="caution">
    <text evidence="4">The sequence shown here is derived from an EMBL/GenBank/DDBJ whole genome shotgun (WGS) entry which is preliminary data.</text>
</comment>
<evidence type="ECO:0000259" key="3">
    <source>
        <dbReference type="PROSITE" id="PS50222"/>
    </source>
</evidence>
<evidence type="ECO:0000256" key="1">
    <source>
        <dbReference type="SAM" id="MobiDB-lite"/>
    </source>
</evidence>
<reference evidence="4" key="1">
    <citation type="submission" date="2022-10" db="EMBL/GenBank/DDBJ databases">
        <authorList>
            <person name="Chen Y."/>
            <person name="Dougan E. K."/>
            <person name="Chan C."/>
            <person name="Rhodes N."/>
            <person name="Thang M."/>
        </authorList>
    </citation>
    <scope>NUCLEOTIDE SEQUENCE</scope>
</reference>
<sequence length="191" mass="20328">MRDGDDPAEPVEPAEPIDVDQEMPDVQPSAPPLAAAAPEPGPATEDAEELSSEEKINLILAAFDKNGDGRLNFEETIDLLMWAYAELIPFEVFKMTCDELRVDPQQGFGAGELTRLYDCFGTLERDFQAALHKLSHEPPPAAAAAAAAPPPTSEGVSSRISPWVALPLLPICPVAAGAVALAATLRNRACQ</sequence>
<keyword evidence="2" id="KW-1133">Transmembrane helix</keyword>
<feature type="domain" description="EF-hand" evidence="3">
    <location>
        <begin position="51"/>
        <end position="86"/>
    </location>
</feature>
<reference evidence="5" key="2">
    <citation type="submission" date="2024-04" db="EMBL/GenBank/DDBJ databases">
        <authorList>
            <person name="Chen Y."/>
            <person name="Shah S."/>
            <person name="Dougan E. K."/>
            <person name="Thang M."/>
            <person name="Chan C."/>
        </authorList>
    </citation>
    <scope>NUCLEOTIDE SEQUENCE [LARGE SCALE GENOMIC DNA]</scope>
</reference>
<evidence type="ECO:0000256" key="2">
    <source>
        <dbReference type="SAM" id="Phobius"/>
    </source>
</evidence>
<feature type="compositionally biased region" description="Low complexity" evidence="1">
    <location>
        <begin position="32"/>
        <end position="44"/>
    </location>
</feature>
<dbReference type="GO" id="GO:0005509">
    <property type="term" value="F:calcium ion binding"/>
    <property type="evidence" value="ECO:0007669"/>
    <property type="project" value="InterPro"/>
</dbReference>
<dbReference type="Proteomes" id="UP001152797">
    <property type="component" value="Unassembled WGS sequence"/>
</dbReference>
<evidence type="ECO:0000313" key="6">
    <source>
        <dbReference type="Proteomes" id="UP001152797"/>
    </source>
</evidence>
<dbReference type="EMBL" id="CAMXCT020002613">
    <property type="protein sequence ID" value="CAL1152697.1"/>
    <property type="molecule type" value="Genomic_DNA"/>
</dbReference>
<organism evidence="4">
    <name type="scientific">Cladocopium goreaui</name>
    <dbReference type="NCBI Taxonomy" id="2562237"/>
    <lineage>
        <taxon>Eukaryota</taxon>
        <taxon>Sar</taxon>
        <taxon>Alveolata</taxon>
        <taxon>Dinophyceae</taxon>
        <taxon>Suessiales</taxon>
        <taxon>Symbiodiniaceae</taxon>
        <taxon>Cladocopium</taxon>
    </lineage>
</organism>
<feature type="transmembrane region" description="Helical" evidence="2">
    <location>
        <begin position="163"/>
        <end position="185"/>
    </location>
</feature>
<name>A0A9P1G6R1_9DINO</name>
<feature type="region of interest" description="Disordered" evidence="1">
    <location>
        <begin position="1"/>
        <end position="46"/>
    </location>
</feature>
<keyword evidence="2" id="KW-0472">Membrane</keyword>
<keyword evidence="2" id="KW-0812">Transmembrane</keyword>
<evidence type="ECO:0000313" key="5">
    <source>
        <dbReference type="EMBL" id="CAL1152697.1"/>
    </source>
</evidence>
<dbReference type="InterPro" id="IPR002048">
    <property type="entry name" value="EF_hand_dom"/>
</dbReference>
<dbReference type="InterPro" id="IPR011992">
    <property type="entry name" value="EF-hand-dom_pair"/>
</dbReference>
<dbReference type="SUPFAM" id="SSF47473">
    <property type="entry name" value="EF-hand"/>
    <property type="match status" value="1"/>
</dbReference>